<accession>A0ABW6CVC0</accession>
<dbReference type="InterPro" id="IPR043129">
    <property type="entry name" value="ATPase_NBD"/>
</dbReference>
<dbReference type="GO" id="GO:0061711">
    <property type="term" value="F:tRNA N(6)-L-threonylcarbamoyladenine synthase activity"/>
    <property type="evidence" value="ECO:0007669"/>
    <property type="project" value="UniProtKB-EC"/>
</dbReference>
<dbReference type="InterPro" id="IPR000905">
    <property type="entry name" value="Gcp-like_dom"/>
</dbReference>
<evidence type="ECO:0000259" key="1">
    <source>
        <dbReference type="Pfam" id="PF00814"/>
    </source>
</evidence>
<dbReference type="RefSeq" id="WP_377370430.1">
    <property type="nucleotide sequence ID" value="NZ_JAOTJD010000023.1"/>
</dbReference>
<dbReference type="Gene3D" id="3.30.420.40">
    <property type="match status" value="2"/>
</dbReference>
<evidence type="ECO:0000313" key="3">
    <source>
        <dbReference type="Proteomes" id="UP001598130"/>
    </source>
</evidence>
<dbReference type="NCBIfam" id="TIGR03725">
    <property type="entry name" value="T6A_YeaZ"/>
    <property type="match status" value="1"/>
</dbReference>
<dbReference type="SUPFAM" id="SSF53067">
    <property type="entry name" value="Actin-like ATPase domain"/>
    <property type="match status" value="2"/>
</dbReference>
<organism evidence="2 3">
    <name type="scientific">Phenylobacterium ferrooxidans</name>
    <dbReference type="NCBI Taxonomy" id="2982689"/>
    <lineage>
        <taxon>Bacteria</taxon>
        <taxon>Pseudomonadati</taxon>
        <taxon>Pseudomonadota</taxon>
        <taxon>Alphaproteobacteria</taxon>
        <taxon>Caulobacterales</taxon>
        <taxon>Caulobacteraceae</taxon>
        <taxon>Phenylobacterium</taxon>
    </lineage>
</organism>
<evidence type="ECO:0000313" key="2">
    <source>
        <dbReference type="EMBL" id="MFD3264823.1"/>
    </source>
</evidence>
<dbReference type="CDD" id="cd24032">
    <property type="entry name" value="ASKHA_NBD_TsaB"/>
    <property type="match status" value="1"/>
</dbReference>
<dbReference type="PANTHER" id="PTHR11735">
    <property type="entry name" value="TRNA N6-ADENOSINE THREONYLCARBAMOYLTRANSFERASE"/>
    <property type="match status" value="1"/>
</dbReference>
<keyword evidence="3" id="KW-1185">Reference proteome</keyword>
<keyword evidence="2" id="KW-0012">Acyltransferase</keyword>
<dbReference type="Proteomes" id="UP001598130">
    <property type="component" value="Unassembled WGS sequence"/>
</dbReference>
<sequence>MLLAIDTCLGACSAAVLDGGRVLASRVEPMARGHQERLAPLVAQVMTQAGVAFDQLDRVGVTIGPGSFTGLRVGLAFAKGLGAALSIPVVGVGVLEALAQPLSGTVFAVLDAKRDQVYLQAFADGVAVSAPDALPPGTAAARLAELAGAGNVTLVGSGASLLAGALPHATVVAADHADPVAVAQIAAVRLPVPPRPLYLRAPDAKLPGGRNLPA</sequence>
<dbReference type="InterPro" id="IPR022496">
    <property type="entry name" value="T6A_TsaB"/>
</dbReference>
<proteinExistence type="predicted"/>
<dbReference type="Pfam" id="PF00814">
    <property type="entry name" value="TsaD"/>
    <property type="match status" value="1"/>
</dbReference>
<protein>
    <submittedName>
        <fullName evidence="2">tRNA (Adenosine(37)-N6)-threonylcarbamoyltransferase complex dimerization subunit type 1 TsaB</fullName>
        <ecNumber evidence="2">2.3.1.234</ecNumber>
    </submittedName>
</protein>
<feature type="domain" description="Gcp-like" evidence="1">
    <location>
        <begin position="30"/>
        <end position="120"/>
    </location>
</feature>
<reference evidence="2 3" key="1">
    <citation type="submission" date="2022-09" db="EMBL/GenBank/DDBJ databases">
        <title>New species of Phenylobacterium.</title>
        <authorList>
            <person name="Mieszkin S."/>
        </authorList>
    </citation>
    <scope>NUCLEOTIDE SEQUENCE [LARGE SCALE GENOMIC DNA]</scope>
    <source>
        <strain evidence="2 3">HK31-G</strain>
    </source>
</reference>
<comment type="caution">
    <text evidence="2">The sequence shown here is derived from an EMBL/GenBank/DDBJ whole genome shotgun (WGS) entry which is preliminary data.</text>
</comment>
<dbReference type="EMBL" id="JAOTJD010000023">
    <property type="protein sequence ID" value="MFD3264823.1"/>
    <property type="molecule type" value="Genomic_DNA"/>
</dbReference>
<gene>
    <name evidence="2" type="primary">tsaB</name>
    <name evidence="2" type="ORF">OCL97_12735</name>
</gene>
<dbReference type="PANTHER" id="PTHR11735:SF11">
    <property type="entry name" value="TRNA THREONYLCARBAMOYLADENOSINE BIOSYNTHESIS PROTEIN TSAB"/>
    <property type="match status" value="1"/>
</dbReference>
<name>A0ABW6CVC0_9CAUL</name>
<dbReference type="EC" id="2.3.1.234" evidence="2"/>
<keyword evidence="2" id="KW-0808">Transferase</keyword>